<dbReference type="AlphaFoldDB" id="A0A849A2M4"/>
<gene>
    <name evidence="1" type="ORF">HKD39_03825</name>
</gene>
<protein>
    <submittedName>
        <fullName evidence="1">Uncharacterized protein</fullName>
    </submittedName>
</protein>
<organism evidence="1 2">
    <name type="scientific">Nakamurella aerolata</name>
    <dbReference type="NCBI Taxonomy" id="1656892"/>
    <lineage>
        <taxon>Bacteria</taxon>
        <taxon>Bacillati</taxon>
        <taxon>Actinomycetota</taxon>
        <taxon>Actinomycetes</taxon>
        <taxon>Nakamurellales</taxon>
        <taxon>Nakamurellaceae</taxon>
        <taxon>Nakamurella</taxon>
    </lineage>
</organism>
<comment type="caution">
    <text evidence="1">The sequence shown here is derived from an EMBL/GenBank/DDBJ whole genome shotgun (WGS) entry which is preliminary data.</text>
</comment>
<dbReference type="Proteomes" id="UP000562984">
    <property type="component" value="Unassembled WGS sequence"/>
</dbReference>
<proteinExistence type="predicted"/>
<dbReference type="EMBL" id="JABEND010000002">
    <property type="protein sequence ID" value="NNG34859.1"/>
    <property type="molecule type" value="Genomic_DNA"/>
</dbReference>
<accession>A0A849A2M4</accession>
<dbReference type="RefSeq" id="WP_171198529.1">
    <property type="nucleotide sequence ID" value="NZ_JABEND010000002.1"/>
</dbReference>
<sequence length="92" mass="9904">MAIGIICSNYPEGQRSDVRDGTNSITVWLDSPAIANGSNRLAAMSSAAVLDEVSMLRLRYFVAVAVAVVDAGPDRQRGRAHWINRATRTESG</sequence>
<name>A0A849A2M4_9ACTN</name>
<reference evidence="1 2" key="1">
    <citation type="submission" date="2020-05" db="EMBL/GenBank/DDBJ databases">
        <title>Nakamurella sp. DB0629 isolated from air conditioner.</title>
        <authorList>
            <person name="Kim D.H."/>
            <person name="Kim D.-U."/>
        </authorList>
    </citation>
    <scope>NUCLEOTIDE SEQUENCE [LARGE SCALE GENOMIC DNA]</scope>
    <source>
        <strain evidence="1 2">DB0629</strain>
    </source>
</reference>
<evidence type="ECO:0000313" key="1">
    <source>
        <dbReference type="EMBL" id="NNG34859.1"/>
    </source>
</evidence>
<evidence type="ECO:0000313" key="2">
    <source>
        <dbReference type="Proteomes" id="UP000562984"/>
    </source>
</evidence>
<keyword evidence="2" id="KW-1185">Reference proteome</keyword>